<organism evidence="4 5">
    <name type="scientific">Solirubrobacter ginsenosidimutans</name>
    <dbReference type="NCBI Taxonomy" id="490573"/>
    <lineage>
        <taxon>Bacteria</taxon>
        <taxon>Bacillati</taxon>
        <taxon>Actinomycetota</taxon>
        <taxon>Thermoleophilia</taxon>
        <taxon>Solirubrobacterales</taxon>
        <taxon>Solirubrobacteraceae</taxon>
        <taxon>Solirubrobacter</taxon>
    </lineage>
</organism>
<dbReference type="PANTHER" id="PTHR30570:SF1">
    <property type="entry name" value="PHOSPHATE-BINDING PROTEIN PSTS"/>
    <property type="match status" value="1"/>
</dbReference>
<protein>
    <submittedName>
        <fullName evidence="4">Phosphate ABC transporter substrate-binding protein</fullName>
    </submittedName>
</protein>
<evidence type="ECO:0000256" key="1">
    <source>
        <dbReference type="ARBA" id="ARBA00022729"/>
    </source>
</evidence>
<dbReference type="InterPro" id="IPR050811">
    <property type="entry name" value="Phosphate_ABC_transporter"/>
</dbReference>
<dbReference type="CDD" id="cd13653">
    <property type="entry name" value="PBP2_phosphate_like_1"/>
    <property type="match status" value="1"/>
</dbReference>
<feature type="signal peptide" evidence="2">
    <location>
        <begin position="1"/>
        <end position="22"/>
    </location>
</feature>
<gene>
    <name evidence="4" type="ORF">OM076_14140</name>
</gene>
<evidence type="ECO:0000313" key="5">
    <source>
        <dbReference type="Proteomes" id="UP001149140"/>
    </source>
</evidence>
<dbReference type="Pfam" id="PF12849">
    <property type="entry name" value="PBP_like_2"/>
    <property type="match status" value="1"/>
</dbReference>
<dbReference type="PANTHER" id="PTHR30570">
    <property type="entry name" value="PERIPLASMIC PHOSPHATE BINDING COMPONENT OF PHOSPHATE ABC TRANSPORTER"/>
    <property type="match status" value="1"/>
</dbReference>
<dbReference type="EMBL" id="JAPDOD010000012">
    <property type="protein sequence ID" value="MDA0161413.1"/>
    <property type="molecule type" value="Genomic_DNA"/>
</dbReference>
<accession>A0A9X3S595</accession>
<feature type="domain" description="PBP" evidence="3">
    <location>
        <begin position="19"/>
        <end position="250"/>
    </location>
</feature>
<keyword evidence="1 2" id="KW-0732">Signal</keyword>
<name>A0A9X3S595_9ACTN</name>
<evidence type="ECO:0000259" key="3">
    <source>
        <dbReference type="Pfam" id="PF12849"/>
    </source>
</evidence>
<keyword evidence="5" id="KW-1185">Reference proteome</keyword>
<dbReference type="AlphaFoldDB" id="A0A9X3S595"/>
<proteinExistence type="predicted"/>
<feature type="chain" id="PRO_5040951484" evidence="2">
    <location>
        <begin position="23"/>
        <end position="266"/>
    </location>
</feature>
<evidence type="ECO:0000313" key="4">
    <source>
        <dbReference type="EMBL" id="MDA0161413.1"/>
    </source>
</evidence>
<evidence type="ECO:0000256" key="2">
    <source>
        <dbReference type="SAM" id="SignalP"/>
    </source>
</evidence>
<dbReference type="Proteomes" id="UP001149140">
    <property type="component" value="Unassembled WGS sequence"/>
</dbReference>
<dbReference type="SUPFAM" id="SSF53850">
    <property type="entry name" value="Periplasmic binding protein-like II"/>
    <property type="match status" value="1"/>
</dbReference>
<comment type="caution">
    <text evidence="4">The sequence shown here is derived from an EMBL/GenBank/DDBJ whole genome shotgun (WGS) entry which is preliminary data.</text>
</comment>
<dbReference type="RefSeq" id="WP_270040623.1">
    <property type="nucleotide sequence ID" value="NZ_JAPDOD010000012.1"/>
</dbReference>
<dbReference type="Gene3D" id="3.40.190.10">
    <property type="entry name" value="Periplasmic binding protein-like II"/>
    <property type="match status" value="2"/>
</dbReference>
<reference evidence="4" key="1">
    <citation type="submission" date="2022-10" db="EMBL/GenBank/DDBJ databases">
        <title>The WGS of Solirubrobacter ginsenosidimutans DSM 21036.</title>
        <authorList>
            <person name="Jiang Z."/>
        </authorList>
    </citation>
    <scope>NUCLEOTIDE SEQUENCE</scope>
    <source>
        <strain evidence="4">DSM 21036</strain>
    </source>
</reference>
<dbReference type="InterPro" id="IPR024370">
    <property type="entry name" value="PBP_domain"/>
</dbReference>
<sequence length="266" mass="28243">MRRSLIVLAAFGAAAFPTAAQAKTTILMSGSTSVYPLEVKIAQAYAKKYPNTVKFSISQGGSDIGIGDVARKRVSIGASSRDLQSGDPGGLVFSKIARDGVCVVTNPDNAMANLSQQQVQDIFSGKVRRWDDVEGAKVTGPINLNTRTQASGTQDAFRNIFMGPSLNVAPSASQKASNGLVQSAVAGDPNAIGYVDFKFTEGTFAVPYKGVACNLRNAKSGQYPGVRNFWFVTLGQPKGAVKKYIDFARSPAIQSSIVAKDYVPYK</sequence>